<gene>
    <name evidence="1" type="ORF">MM415B03933_0003</name>
</gene>
<proteinExistence type="predicted"/>
<reference evidence="1" key="1">
    <citation type="submission" date="2020-03" db="EMBL/GenBank/DDBJ databases">
        <title>The deep terrestrial virosphere.</title>
        <authorList>
            <person name="Holmfeldt K."/>
            <person name="Nilsson E."/>
            <person name="Simone D."/>
            <person name="Lopez-Fernandez M."/>
            <person name="Wu X."/>
            <person name="de Brujin I."/>
            <person name="Lundin D."/>
            <person name="Andersson A."/>
            <person name="Bertilsson S."/>
            <person name="Dopson M."/>
        </authorList>
    </citation>
    <scope>NUCLEOTIDE SEQUENCE</scope>
    <source>
        <strain evidence="1">MM415B03933</strain>
    </source>
</reference>
<dbReference type="AlphaFoldDB" id="A0A6M3LMD1"/>
<dbReference type="EMBL" id="MT143212">
    <property type="protein sequence ID" value="QJA94201.1"/>
    <property type="molecule type" value="Genomic_DNA"/>
</dbReference>
<organism evidence="1">
    <name type="scientific">viral metagenome</name>
    <dbReference type="NCBI Taxonomy" id="1070528"/>
    <lineage>
        <taxon>unclassified sequences</taxon>
        <taxon>metagenomes</taxon>
        <taxon>organismal metagenomes</taxon>
    </lineage>
</organism>
<protein>
    <submittedName>
        <fullName evidence="1">Uncharacterized protein</fullName>
    </submittedName>
</protein>
<accession>A0A6M3LMD1</accession>
<sequence length="56" mass="6497">MADTYKVVVKVNVLYEPDNTLINSEETTFNDLNFEKMTRASAEYYELITKMSKAVK</sequence>
<evidence type="ECO:0000313" key="1">
    <source>
        <dbReference type="EMBL" id="QJA94201.1"/>
    </source>
</evidence>
<name>A0A6M3LMD1_9ZZZZ</name>